<feature type="domain" description="Zn(2)-C6 fungal-type" evidence="6">
    <location>
        <begin position="36"/>
        <end position="66"/>
    </location>
</feature>
<keyword evidence="1" id="KW-0805">Transcription regulation</keyword>
<dbReference type="InterPro" id="IPR051127">
    <property type="entry name" value="Fungal_SecMet_Regulators"/>
</dbReference>
<dbReference type="Pfam" id="PF00172">
    <property type="entry name" value="Zn_clus"/>
    <property type="match status" value="1"/>
</dbReference>
<dbReference type="PROSITE" id="PS00463">
    <property type="entry name" value="ZN2_CY6_FUNGAL_1"/>
    <property type="match status" value="1"/>
</dbReference>
<accession>A0A8H7WIL4</accession>
<feature type="compositionally biased region" description="Low complexity" evidence="5">
    <location>
        <begin position="183"/>
        <end position="194"/>
    </location>
</feature>
<dbReference type="EMBL" id="JAFJYH010000008">
    <property type="protein sequence ID" value="KAG4425668.1"/>
    <property type="molecule type" value="Genomic_DNA"/>
</dbReference>
<evidence type="ECO:0000313" key="7">
    <source>
        <dbReference type="EMBL" id="KAG4425668.1"/>
    </source>
</evidence>
<gene>
    <name evidence="7" type="ORF">IFR04_001130</name>
</gene>
<dbReference type="SUPFAM" id="SSF57701">
    <property type="entry name" value="Zn2/Cys6 DNA-binding domain"/>
    <property type="match status" value="1"/>
</dbReference>
<evidence type="ECO:0000259" key="6">
    <source>
        <dbReference type="PROSITE" id="PS50048"/>
    </source>
</evidence>
<dbReference type="GO" id="GO:0000978">
    <property type="term" value="F:RNA polymerase II cis-regulatory region sequence-specific DNA binding"/>
    <property type="evidence" value="ECO:0007669"/>
    <property type="project" value="TreeGrafter"/>
</dbReference>
<evidence type="ECO:0000256" key="1">
    <source>
        <dbReference type="ARBA" id="ARBA00023015"/>
    </source>
</evidence>
<dbReference type="InterPro" id="IPR036864">
    <property type="entry name" value="Zn2-C6_fun-type_DNA-bd_sf"/>
</dbReference>
<name>A0A8H7WIL4_9HELO</name>
<evidence type="ECO:0000313" key="8">
    <source>
        <dbReference type="Proteomes" id="UP000664132"/>
    </source>
</evidence>
<evidence type="ECO:0000256" key="3">
    <source>
        <dbReference type="ARBA" id="ARBA00023163"/>
    </source>
</evidence>
<keyword evidence="8" id="KW-1185">Reference proteome</keyword>
<feature type="region of interest" description="Disordered" evidence="5">
    <location>
        <begin position="170"/>
        <end position="194"/>
    </location>
</feature>
<dbReference type="CDD" id="cd00067">
    <property type="entry name" value="GAL4"/>
    <property type="match status" value="1"/>
</dbReference>
<dbReference type="SMART" id="SM00066">
    <property type="entry name" value="GAL4"/>
    <property type="match status" value="1"/>
</dbReference>
<keyword evidence="2" id="KW-0238">DNA-binding</keyword>
<dbReference type="GO" id="GO:0008270">
    <property type="term" value="F:zinc ion binding"/>
    <property type="evidence" value="ECO:0007669"/>
    <property type="project" value="InterPro"/>
</dbReference>
<dbReference type="PROSITE" id="PS50048">
    <property type="entry name" value="ZN2_CY6_FUNGAL_2"/>
    <property type="match status" value="1"/>
</dbReference>
<dbReference type="PANTHER" id="PTHR47424">
    <property type="entry name" value="REGULATORY PROTEIN GAL4"/>
    <property type="match status" value="1"/>
</dbReference>
<proteinExistence type="predicted"/>
<evidence type="ECO:0000256" key="4">
    <source>
        <dbReference type="ARBA" id="ARBA00023242"/>
    </source>
</evidence>
<sequence>MAVFNDFITSLNLDPVALGSTVAMPSATENTVKRRACDECRTRKLACSKDPDGCERCKRENILCNYSEQKPMGRPRKRQHVESSIDQHTEATQTSQSLDLGIRFDAGYTDTVAGPYFTSGLPALEQIPGANDPPNTTLEDGRTIWHFAGGATGPPINFGDIGLDPTENYLPTTQSVPGLSANSSTSVTDSEGSSSPAGPCSCLASMYLALAALQQLPTEIVPALVAVRSAARTASESIWCLKCGSVALDNPNPPMDAFQNTMLLGTILPIIANGYQKLLDMVDKETESATAAGQMKTFKFNDYGGMCGKTTNIADAITCFEKTMFFEAVEMPPQQWRTTVRAMLRVDIYGHEQPGFKHKGLRDLVSEMEFRQKTRHEMLDAHARHGLMSADAFQGRLCPGERVHTCLEVLKIAKFAIDQLVIA</sequence>
<feature type="compositionally biased region" description="Basic and acidic residues" evidence="5">
    <location>
        <begin position="80"/>
        <end position="89"/>
    </location>
</feature>
<evidence type="ECO:0000256" key="5">
    <source>
        <dbReference type="SAM" id="MobiDB-lite"/>
    </source>
</evidence>
<dbReference type="AlphaFoldDB" id="A0A8H7WIL4"/>
<evidence type="ECO:0000256" key="2">
    <source>
        <dbReference type="ARBA" id="ARBA00023125"/>
    </source>
</evidence>
<dbReference type="GO" id="GO:0005634">
    <property type="term" value="C:nucleus"/>
    <property type="evidence" value="ECO:0007669"/>
    <property type="project" value="TreeGrafter"/>
</dbReference>
<keyword evidence="4" id="KW-0539">Nucleus</keyword>
<protein>
    <recommendedName>
        <fullName evidence="6">Zn(2)-C6 fungal-type domain-containing protein</fullName>
    </recommendedName>
</protein>
<comment type="caution">
    <text evidence="7">The sequence shown here is derived from an EMBL/GenBank/DDBJ whole genome shotgun (WGS) entry which is preliminary data.</text>
</comment>
<dbReference type="Gene3D" id="4.10.240.10">
    <property type="entry name" value="Zn(2)-C6 fungal-type DNA-binding domain"/>
    <property type="match status" value="1"/>
</dbReference>
<dbReference type="GO" id="GO:0000981">
    <property type="term" value="F:DNA-binding transcription factor activity, RNA polymerase II-specific"/>
    <property type="evidence" value="ECO:0007669"/>
    <property type="project" value="InterPro"/>
</dbReference>
<dbReference type="OrthoDB" id="3498215at2759"/>
<dbReference type="PANTHER" id="PTHR47424:SF3">
    <property type="entry name" value="REGULATORY PROTEIN GAL4"/>
    <property type="match status" value="1"/>
</dbReference>
<organism evidence="7 8">
    <name type="scientific">Cadophora malorum</name>
    <dbReference type="NCBI Taxonomy" id="108018"/>
    <lineage>
        <taxon>Eukaryota</taxon>
        <taxon>Fungi</taxon>
        <taxon>Dikarya</taxon>
        <taxon>Ascomycota</taxon>
        <taxon>Pezizomycotina</taxon>
        <taxon>Leotiomycetes</taxon>
        <taxon>Helotiales</taxon>
        <taxon>Ploettnerulaceae</taxon>
        <taxon>Cadophora</taxon>
    </lineage>
</organism>
<dbReference type="Proteomes" id="UP000664132">
    <property type="component" value="Unassembled WGS sequence"/>
</dbReference>
<feature type="compositionally biased region" description="Polar residues" evidence="5">
    <location>
        <begin position="170"/>
        <end position="182"/>
    </location>
</feature>
<feature type="region of interest" description="Disordered" evidence="5">
    <location>
        <begin position="70"/>
        <end position="94"/>
    </location>
</feature>
<keyword evidence="3" id="KW-0804">Transcription</keyword>
<dbReference type="InterPro" id="IPR001138">
    <property type="entry name" value="Zn2Cys6_DnaBD"/>
</dbReference>
<dbReference type="GO" id="GO:0000435">
    <property type="term" value="P:positive regulation of transcription from RNA polymerase II promoter by galactose"/>
    <property type="evidence" value="ECO:0007669"/>
    <property type="project" value="TreeGrafter"/>
</dbReference>
<reference evidence="7" key="1">
    <citation type="submission" date="2021-02" db="EMBL/GenBank/DDBJ databases">
        <title>Genome sequence Cadophora malorum strain M34.</title>
        <authorList>
            <person name="Stefanovic E."/>
            <person name="Vu D."/>
            <person name="Scully C."/>
            <person name="Dijksterhuis J."/>
            <person name="Roader J."/>
            <person name="Houbraken J."/>
        </authorList>
    </citation>
    <scope>NUCLEOTIDE SEQUENCE</scope>
    <source>
        <strain evidence="7">M34</strain>
    </source>
</reference>